<dbReference type="STRING" id="930146.SAMN05192533_1122"/>
<dbReference type="RefSeq" id="WP_090747916.1">
    <property type="nucleotide sequence ID" value="NZ_FOBW01000012.1"/>
</dbReference>
<dbReference type="Pfam" id="PF22725">
    <property type="entry name" value="GFO_IDH_MocA_C3"/>
    <property type="match status" value="1"/>
</dbReference>
<keyword evidence="2" id="KW-0560">Oxidoreductase</keyword>
<dbReference type="InterPro" id="IPR036291">
    <property type="entry name" value="NAD(P)-bd_dom_sf"/>
</dbReference>
<dbReference type="Proteomes" id="UP000198553">
    <property type="component" value="Unassembled WGS sequence"/>
</dbReference>
<reference evidence="6" key="1">
    <citation type="submission" date="2016-10" db="EMBL/GenBank/DDBJ databases">
        <authorList>
            <person name="Varghese N."/>
            <person name="Submissions S."/>
        </authorList>
    </citation>
    <scope>NUCLEOTIDE SEQUENCE [LARGE SCALE GENOMIC DNA]</scope>
    <source>
        <strain evidence="6">B48,IBRC-M 10115,DSM 25386,CECT 8001</strain>
    </source>
</reference>
<dbReference type="Pfam" id="PF01408">
    <property type="entry name" value="GFO_IDH_MocA"/>
    <property type="match status" value="1"/>
</dbReference>
<dbReference type="SUPFAM" id="SSF51735">
    <property type="entry name" value="NAD(P)-binding Rossmann-fold domains"/>
    <property type="match status" value="1"/>
</dbReference>
<dbReference type="GO" id="GO:0000166">
    <property type="term" value="F:nucleotide binding"/>
    <property type="evidence" value="ECO:0007669"/>
    <property type="project" value="InterPro"/>
</dbReference>
<dbReference type="AlphaFoldDB" id="A0A1H8FX14"/>
<gene>
    <name evidence="5" type="ORF">SAMN05192533_1122</name>
</gene>
<evidence type="ECO:0000256" key="2">
    <source>
        <dbReference type="ARBA" id="ARBA00023002"/>
    </source>
</evidence>
<accession>A0A1H8FX14</accession>
<keyword evidence="6" id="KW-1185">Reference proteome</keyword>
<proteinExistence type="inferred from homology"/>
<dbReference type="PANTHER" id="PTHR22604:SF105">
    <property type="entry name" value="TRANS-1,2-DIHYDROBENZENE-1,2-DIOL DEHYDROGENASE"/>
    <property type="match status" value="1"/>
</dbReference>
<protein>
    <submittedName>
        <fullName evidence="5">Predicted dehydrogenase</fullName>
    </submittedName>
</protein>
<evidence type="ECO:0000313" key="6">
    <source>
        <dbReference type="Proteomes" id="UP000198553"/>
    </source>
</evidence>
<feature type="domain" description="Gfo/Idh/MocA-like oxidoreductase N-terminal" evidence="3">
    <location>
        <begin position="5"/>
        <end position="122"/>
    </location>
</feature>
<sequence>MDKIKWGILSTAHIARTQLIPAILRADQAEVVAIASRGSKVHDVAAELQIAKAYESYEELLDDAEIDAVYIPLPNHLHKEWVLKAAQKGKHVLCEKPIALSAHEAEEIVQTCEEHGVKFMEAFMYQLHPQHQRVREIIKSGEIGEVKLFKSSHSFFLEDREGDIRMKKEMGGGALYDVGCYSLHVLRSVLQSEPVQVRGIGQIDSQTGVDLSSFLHLEMANGIPAVIDCSFDMVGRNEYEVVGTKGSIKVPYAFRPDINGGIGNVVVHHNGMTREERIPGDIYRLEVEHFSQAIINDLQPVQTGASSIQNMRVIEACYKAIQTGDKVIIQ</sequence>
<dbReference type="PANTHER" id="PTHR22604">
    <property type="entry name" value="OXIDOREDUCTASES"/>
    <property type="match status" value="1"/>
</dbReference>
<evidence type="ECO:0000259" key="3">
    <source>
        <dbReference type="Pfam" id="PF01408"/>
    </source>
</evidence>
<name>A0A1H8FX14_9BACI</name>
<feature type="domain" description="GFO/IDH/MocA-like oxidoreductase" evidence="4">
    <location>
        <begin position="131"/>
        <end position="248"/>
    </location>
</feature>
<dbReference type="OrthoDB" id="9815825at2"/>
<dbReference type="Gene3D" id="3.30.360.10">
    <property type="entry name" value="Dihydrodipicolinate Reductase, domain 2"/>
    <property type="match status" value="1"/>
</dbReference>
<dbReference type="InterPro" id="IPR000683">
    <property type="entry name" value="Gfo/Idh/MocA-like_OxRdtase_N"/>
</dbReference>
<evidence type="ECO:0000313" key="5">
    <source>
        <dbReference type="EMBL" id="SEN36361.1"/>
    </source>
</evidence>
<dbReference type="InterPro" id="IPR055170">
    <property type="entry name" value="GFO_IDH_MocA-like_dom"/>
</dbReference>
<dbReference type="GO" id="GO:0016491">
    <property type="term" value="F:oxidoreductase activity"/>
    <property type="evidence" value="ECO:0007669"/>
    <property type="project" value="UniProtKB-KW"/>
</dbReference>
<dbReference type="SUPFAM" id="SSF55347">
    <property type="entry name" value="Glyceraldehyde-3-phosphate dehydrogenase-like, C-terminal domain"/>
    <property type="match status" value="1"/>
</dbReference>
<comment type="similarity">
    <text evidence="1">Belongs to the Gfo/Idh/MocA family.</text>
</comment>
<dbReference type="Gene3D" id="3.40.50.720">
    <property type="entry name" value="NAD(P)-binding Rossmann-like Domain"/>
    <property type="match status" value="1"/>
</dbReference>
<organism evidence="5 6">
    <name type="scientific">Mesobacillus persicus</name>
    <dbReference type="NCBI Taxonomy" id="930146"/>
    <lineage>
        <taxon>Bacteria</taxon>
        <taxon>Bacillati</taxon>
        <taxon>Bacillota</taxon>
        <taxon>Bacilli</taxon>
        <taxon>Bacillales</taxon>
        <taxon>Bacillaceae</taxon>
        <taxon>Mesobacillus</taxon>
    </lineage>
</organism>
<dbReference type="InterPro" id="IPR050984">
    <property type="entry name" value="Gfo/Idh/MocA_domain"/>
</dbReference>
<evidence type="ECO:0000259" key="4">
    <source>
        <dbReference type="Pfam" id="PF22725"/>
    </source>
</evidence>
<evidence type="ECO:0000256" key="1">
    <source>
        <dbReference type="ARBA" id="ARBA00010928"/>
    </source>
</evidence>
<dbReference type="EMBL" id="FOBW01000012">
    <property type="protein sequence ID" value="SEN36361.1"/>
    <property type="molecule type" value="Genomic_DNA"/>
</dbReference>